<reference evidence="1 2" key="1">
    <citation type="journal article" date="2015" name="Genome Announc.">
        <title>Complete Genome Sequence of the Novel Leech Symbiont Mucinivorans hirudinis M3T.</title>
        <authorList>
            <person name="Nelson M.C."/>
            <person name="Bomar L."/>
            <person name="Graf J."/>
        </authorList>
    </citation>
    <scope>NUCLEOTIDE SEQUENCE [LARGE SCALE GENOMIC DNA]</scope>
    <source>
        <strain evidence="2">M3</strain>
    </source>
</reference>
<dbReference type="AlphaFoldDB" id="A0A060R8Q3"/>
<protein>
    <recommendedName>
        <fullName evidence="3">DUF1273 domain-containing protein</fullName>
    </recommendedName>
</protein>
<dbReference type="InterPro" id="IPR010697">
    <property type="entry name" value="YspA"/>
</dbReference>
<dbReference type="PANTHER" id="PTHR38440">
    <property type="entry name" value="UPF0398 PROTEIN YPSA"/>
    <property type="match status" value="1"/>
</dbReference>
<dbReference type="STRING" id="1433126.BN938_1851"/>
<gene>
    <name evidence="1" type="ORF">BN938_1851</name>
</gene>
<dbReference type="Gene3D" id="3.40.50.450">
    <property type="match status" value="1"/>
</dbReference>
<evidence type="ECO:0000313" key="2">
    <source>
        <dbReference type="Proteomes" id="UP000027616"/>
    </source>
</evidence>
<dbReference type="Pfam" id="PF06908">
    <property type="entry name" value="YpsA"/>
    <property type="match status" value="1"/>
</dbReference>
<dbReference type="Proteomes" id="UP000027616">
    <property type="component" value="Chromosome I"/>
</dbReference>
<dbReference type="KEGG" id="rbc:BN938_1851"/>
<evidence type="ECO:0000313" key="1">
    <source>
        <dbReference type="EMBL" id="CDN31931.1"/>
    </source>
</evidence>
<dbReference type="EMBL" id="HG934468">
    <property type="protein sequence ID" value="CDN31931.1"/>
    <property type="molecule type" value="Genomic_DNA"/>
</dbReference>
<proteinExistence type="predicted"/>
<dbReference type="HOGENOM" id="CLU_095292_0_0_10"/>
<evidence type="ECO:0008006" key="3">
    <source>
        <dbReference type="Google" id="ProtNLM"/>
    </source>
</evidence>
<accession>A0A060R8Q3</accession>
<dbReference type="PANTHER" id="PTHR38440:SF1">
    <property type="entry name" value="UPF0398 PROTEIN SPR0331"/>
    <property type="match status" value="1"/>
</dbReference>
<organism evidence="1 2">
    <name type="scientific">Mucinivorans hirudinis</name>
    <dbReference type="NCBI Taxonomy" id="1433126"/>
    <lineage>
        <taxon>Bacteria</taxon>
        <taxon>Pseudomonadati</taxon>
        <taxon>Bacteroidota</taxon>
        <taxon>Bacteroidia</taxon>
        <taxon>Bacteroidales</taxon>
        <taxon>Rikenellaceae</taxon>
        <taxon>Mucinivorans</taxon>
    </lineage>
</organism>
<keyword evidence="2" id="KW-1185">Reference proteome</keyword>
<dbReference type="eggNOG" id="COG4474">
    <property type="taxonomic scope" value="Bacteria"/>
</dbReference>
<dbReference type="SUPFAM" id="SSF102405">
    <property type="entry name" value="MCP/YpsA-like"/>
    <property type="match status" value="1"/>
</dbReference>
<sequence>MEIAKEKTVAFTGNRLLTTSDNRHDANLENVIRTELTFCLEECYQEGKNVYICGMVIGWDMLCAEEVLKLKTKYPDIVLIAAIPFMGQELMYSPKDKQRYKRIYEAADHREFITDRGYDKDAYHKRNDWMIANSSELIAYDSGKPRSGTTSTVRKARKAGLEVLNMFDELHSYFITTHLAKRYLQNFPHVTSFRYGREGVIFEGGNQPFPVNFEQISNVRQDGAFLKFELNNGVKYVASLTSDTSLIDVSNVCAV</sequence>
<name>A0A060R8Q3_9BACT</name>